<evidence type="ECO:0000313" key="5">
    <source>
        <dbReference type="Ensembl" id="ENSTMTP00000000758.1"/>
    </source>
</evidence>
<sequence>MASPEKKQDYPFVDIFDEDEAEKSFLLSKPTCLIILGKPGTGKKTLARKIAQLWKCTLIEGQSIPEEVITKMILKKIESPEVAHFGYVLSGFPSLSEEYMTISEQIEKIRNLKLKPNFLINLKCPDYDLCQRLSGQRQHPDAGQIYQRNQWDSEIIDKRKKKKDQHKGEDEEEEEEEEQEEEDEAAADAIMLSDILPHLVQRPEDFLENAEARIHLYKDTMLYPLEVRTAQSNIVVSTRRSFFNISRLQSMGLRNGALITRLQNPEEELSEGMETDELFRTLSSFKIIAPRYRWCRSRWGRACPVALKEGNIVMGLPDLAVSFLGKMYLFSSQEALREFMLNPRPYLLPPMPLPPCKVVVFGPPLSGKTTLCNWIANKYKGKVDTSESEVTADHPEVQALVEEAVKIAAQSPIMLPAEVYAEVLEEAITEVKIKNKDRFPGAPEKGGWVLDNYPTTSEHWLVLSEKGLLPDTVVCLKNIEKNGIFLLRRLYLTNKDEINSKILERLTDEALKKQKEEEETRRELQEVLKLKEENQQPVKPAEDKYESKYHLI</sequence>
<proteinExistence type="predicted"/>
<dbReference type="InParanoid" id="A0A674HYA9"/>
<reference evidence="5" key="1">
    <citation type="submission" date="2025-08" db="UniProtKB">
        <authorList>
            <consortium name="Ensembl"/>
        </authorList>
    </citation>
    <scope>IDENTIFICATION</scope>
</reference>
<evidence type="ECO:0000256" key="3">
    <source>
        <dbReference type="ARBA" id="ARBA00022777"/>
    </source>
</evidence>
<feature type="region of interest" description="Disordered" evidence="4">
    <location>
        <begin position="157"/>
        <end position="185"/>
    </location>
</feature>
<keyword evidence="6" id="KW-1185">Reference proteome</keyword>
<dbReference type="Gene3D" id="3.40.50.300">
    <property type="entry name" value="P-loop containing nucleotide triphosphate hydrolases"/>
    <property type="match status" value="2"/>
</dbReference>
<feature type="region of interest" description="Disordered" evidence="4">
    <location>
        <begin position="528"/>
        <end position="552"/>
    </location>
</feature>
<evidence type="ECO:0000313" key="6">
    <source>
        <dbReference type="Proteomes" id="UP000472274"/>
    </source>
</evidence>
<name>A0A674HYA9_9SAUR</name>
<dbReference type="GO" id="GO:0005524">
    <property type="term" value="F:ATP binding"/>
    <property type="evidence" value="ECO:0007669"/>
    <property type="project" value="InterPro"/>
</dbReference>
<keyword evidence="2" id="KW-0547">Nucleotide-binding</keyword>
<dbReference type="PANTHER" id="PTHR23359">
    <property type="entry name" value="NUCLEOTIDE KINASE"/>
    <property type="match status" value="1"/>
</dbReference>
<feature type="compositionally biased region" description="Acidic residues" evidence="4">
    <location>
        <begin position="170"/>
        <end position="185"/>
    </location>
</feature>
<accession>A0A674HYA9</accession>
<dbReference type="Pfam" id="PF00406">
    <property type="entry name" value="ADK"/>
    <property type="match status" value="1"/>
</dbReference>
<keyword evidence="1" id="KW-0808">Transferase</keyword>
<keyword evidence="3" id="KW-0418">Kinase</keyword>
<dbReference type="SUPFAM" id="SSF52540">
    <property type="entry name" value="P-loop containing nucleoside triphosphate hydrolases"/>
    <property type="match status" value="2"/>
</dbReference>
<evidence type="ECO:0000256" key="4">
    <source>
        <dbReference type="SAM" id="MobiDB-lite"/>
    </source>
</evidence>
<dbReference type="InterPro" id="IPR000850">
    <property type="entry name" value="Adenylat/UMP-CMP_kin"/>
</dbReference>
<dbReference type="Ensembl" id="ENSTMTT00000000777.1">
    <property type="protein sequence ID" value="ENSTMTP00000000758.1"/>
    <property type="gene ID" value="ENSTMTG00000000632.1"/>
</dbReference>
<evidence type="ECO:0000256" key="1">
    <source>
        <dbReference type="ARBA" id="ARBA00022679"/>
    </source>
</evidence>
<dbReference type="GeneTree" id="ENSGT00740000115564"/>
<organism evidence="5 6">
    <name type="scientific">Terrapene triunguis</name>
    <name type="common">Three-toed box turtle</name>
    <dbReference type="NCBI Taxonomy" id="2587831"/>
    <lineage>
        <taxon>Eukaryota</taxon>
        <taxon>Metazoa</taxon>
        <taxon>Chordata</taxon>
        <taxon>Craniata</taxon>
        <taxon>Vertebrata</taxon>
        <taxon>Euteleostomi</taxon>
        <taxon>Archelosauria</taxon>
        <taxon>Testudinata</taxon>
        <taxon>Testudines</taxon>
        <taxon>Cryptodira</taxon>
        <taxon>Durocryptodira</taxon>
        <taxon>Testudinoidea</taxon>
        <taxon>Emydidae</taxon>
        <taxon>Terrapene</taxon>
    </lineage>
</organism>
<protein>
    <submittedName>
        <fullName evidence="5">Uncharacterized protein</fullName>
    </submittedName>
</protein>
<evidence type="ECO:0000256" key="2">
    <source>
        <dbReference type="ARBA" id="ARBA00022741"/>
    </source>
</evidence>
<reference evidence="5" key="2">
    <citation type="submission" date="2025-09" db="UniProtKB">
        <authorList>
            <consortium name="Ensembl"/>
        </authorList>
    </citation>
    <scope>IDENTIFICATION</scope>
</reference>
<dbReference type="Proteomes" id="UP000472274">
    <property type="component" value="Unplaced"/>
</dbReference>
<dbReference type="GO" id="GO:0019205">
    <property type="term" value="F:nucleobase-containing compound kinase activity"/>
    <property type="evidence" value="ECO:0007669"/>
    <property type="project" value="InterPro"/>
</dbReference>
<dbReference type="InterPro" id="IPR027417">
    <property type="entry name" value="P-loop_NTPase"/>
</dbReference>
<dbReference type="GO" id="GO:0006139">
    <property type="term" value="P:nucleobase-containing compound metabolic process"/>
    <property type="evidence" value="ECO:0007669"/>
    <property type="project" value="InterPro"/>
</dbReference>
<dbReference type="AlphaFoldDB" id="A0A674HYA9"/>